<name>A0A8J6M0D1_9ALTE</name>
<dbReference type="Proteomes" id="UP000601768">
    <property type="component" value="Unassembled WGS sequence"/>
</dbReference>
<dbReference type="SUPFAM" id="SSF51261">
    <property type="entry name" value="Duplicated hybrid motif"/>
    <property type="match status" value="1"/>
</dbReference>
<dbReference type="InterPro" id="IPR050570">
    <property type="entry name" value="Cell_wall_metabolism_enzyme"/>
</dbReference>
<feature type="domain" description="M23ase beta-sheet core" evidence="2">
    <location>
        <begin position="163"/>
        <end position="258"/>
    </location>
</feature>
<evidence type="ECO:0000313" key="3">
    <source>
        <dbReference type="EMBL" id="MBC3764603.1"/>
    </source>
</evidence>
<protein>
    <submittedName>
        <fullName evidence="3">M23 family metallopeptidase</fullName>
    </submittedName>
</protein>
<reference evidence="3" key="1">
    <citation type="journal article" date="2018" name="Int. J. Syst. Evol. Microbiol.">
        <title>Neptunicella marina gen. nov., sp. nov., isolated from surface seawater.</title>
        <authorList>
            <person name="Liu X."/>
            <person name="Lai Q."/>
            <person name="Du Y."/>
            <person name="Zhang X."/>
            <person name="Liu Z."/>
            <person name="Sun F."/>
            <person name="Shao Z."/>
        </authorList>
    </citation>
    <scope>NUCLEOTIDE SEQUENCE</scope>
    <source>
        <strain evidence="3">S27-2</strain>
    </source>
</reference>
<evidence type="ECO:0000259" key="2">
    <source>
        <dbReference type="Pfam" id="PF01551"/>
    </source>
</evidence>
<sequence length="266" mass="29695">MRKVCLLLLMLLPLSLQAIELKGQMTQGSMIVGKVEPGTLVWLDDKPLKVAANGEFLFAFSREAELSHTLSWQQAGEDKQSQSLALKKREYKIDRIDGLPPKMVTPDPKVIARIREEGRRISKARTRDDDRTDFAMDFIWPAKGRISGVYGSQRVLNGKPKNPHYGVDIANKVGTAVVAPADGIVTFWMPDMYYSGGTMLIDHGHGITSAFLHLSKSEVKVGDMVKQGQLVARIGKTGRATGPHLDWRMNWFKVRFDPQLLVKGKP</sequence>
<dbReference type="Gene3D" id="2.70.70.10">
    <property type="entry name" value="Glucose Permease (Domain IIA)"/>
    <property type="match status" value="1"/>
</dbReference>
<dbReference type="InterPro" id="IPR016047">
    <property type="entry name" value="M23ase_b-sheet_dom"/>
</dbReference>
<gene>
    <name evidence="3" type="ORF">H8B19_01850</name>
</gene>
<dbReference type="PANTHER" id="PTHR21666:SF285">
    <property type="entry name" value="M23 FAMILY METALLOPEPTIDASE"/>
    <property type="match status" value="1"/>
</dbReference>
<accession>A0A8J6M0D1</accession>
<keyword evidence="4" id="KW-1185">Reference proteome</keyword>
<feature type="chain" id="PRO_5035203719" evidence="1">
    <location>
        <begin position="19"/>
        <end position="266"/>
    </location>
</feature>
<dbReference type="AlphaFoldDB" id="A0A8J6M0D1"/>
<dbReference type="RefSeq" id="WP_186505066.1">
    <property type="nucleotide sequence ID" value="NZ_JACNEP010000001.1"/>
</dbReference>
<dbReference type="PANTHER" id="PTHR21666">
    <property type="entry name" value="PEPTIDASE-RELATED"/>
    <property type="match status" value="1"/>
</dbReference>
<dbReference type="EMBL" id="JACNEP010000001">
    <property type="protein sequence ID" value="MBC3764603.1"/>
    <property type="molecule type" value="Genomic_DNA"/>
</dbReference>
<reference evidence="3" key="2">
    <citation type="submission" date="2020-08" db="EMBL/GenBank/DDBJ databases">
        <authorList>
            <person name="Lai Q."/>
        </authorList>
    </citation>
    <scope>NUCLEOTIDE SEQUENCE</scope>
    <source>
        <strain evidence="3">S27-2</strain>
    </source>
</reference>
<keyword evidence="1" id="KW-0732">Signal</keyword>
<feature type="signal peptide" evidence="1">
    <location>
        <begin position="1"/>
        <end position="18"/>
    </location>
</feature>
<dbReference type="Pfam" id="PF01551">
    <property type="entry name" value="Peptidase_M23"/>
    <property type="match status" value="1"/>
</dbReference>
<evidence type="ECO:0000313" key="4">
    <source>
        <dbReference type="Proteomes" id="UP000601768"/>
    </source>
</evidence>
<dbReference type="CDD" id="cd12797">
    <property type="entry name" value="M23_peptidase"/>
    <property type="match status" value="1"/>
</dbReference>
<proteinExistence type="predicted"/>
<dbReference type="FunFam" id="2.70.70.10:FF:000019">
    <property type="entry name" value="M23 family peptidase"/>
    <property type="match status" value="1"/>
</dbReference>
<dbReference type="InterPro" id="IPR011055">
    <property type="entry name" value="Dup_hybrid_motif"/>
</dbReference>
<evidence type="ECO:0000256" key="1">
    <source>
        <dbReference type="SAM" id="SignalP"/>
    </source>
</evidence>
<comment type="caution">
    <text evidence="3">The sequence shown here is derived from an EMBL/GenBank/DDBJ whole genome shotgun (WGS) entry which is preliminary data.</text>
</comment>
<organism evidence="3 4">
    <name type="scientific">Neptunicella marina</name>
    <dbReference type="NCBI Taxonomy" id="2125989"/>
    <lineage>
        <taxon>Bacteria</taxon>
        <taxon>Pseudomonadati</taxon>
        <taxon>Pseudomonadota</taxon>
        <taxon>Gammaproteobacteria</taxon>
        <taxon>Alteromonadales</taxon>
        <taxon>Alteromonadaceae</taxon>
        <taxon>Neptunicella</taxon>
    </lineage>
</organism>
<dbReference type="GO" id="GO:0004222">
    <property type="term" value="F:metalloendopeptidase activity"/>
    <property type="evidence" value="ECO:0007669"/>
    <property type="project" value="TreeGrafter"/>
</dbReference>